<accession>A0AA91PG15</accession>
<reference evidence="1 2" key="1">
    <citation type="submission" date="2017-04" db="EMBL/GenBank/DDBJ databases">
        <title>The new phylogeny of genus Mycobacterium.</title>
        <authorList>
            <person name="Tortoli E."/>
            <person name="Trovato A."/>
            <person name="Cirillo D.M."/>
        </authorList>
    </citation>
    <scope>NUCLEOTIDE SEQUENCE [LARGE SCALE GENOMIC DNA]</scope>
    <source>
        <strain evidence="1 2">KCTC 19819</strain>
    </source>
</reference>
<evidence type="ECO:0000313" key="1">
    <source>
        <dbReference type="EMBL" id="OSC34713.1"/>
    </source>
</evidence>
<comment type="caution">
    <text evidence="1">The sequence shown here is derived from an EMBL/GenBank/DDBJ whole genome shotgun (WGS) entry which is preliminary data.</text>
</comment>
<dbReference type="Proteomes" id="UP000193577">
    <property type="component" value="Unassembled WGS sequence"/>
</dbReference>
<sequence>MSAYDSWLQSGDPGAGVVLCAEHGDTFETGQVRDEPSPDAPPGSYPVKVEMHCGCWMTETRVNDPDLGWL</sequence>
<keyword evidence="2" id="KW-1185">Reference proteome</keyword>
<evidence type="ECO:0000313" key="2">
    <source>
        <dbReference type="Proteomes" id="UP000193577"/>
    </source>
</evidence>
<dbReference type="EMBL" id="NCXO01000008">
    <property type="protein sequence ID" value="OSC34713.1"/>
    <property type="molecule type" value="Genomic_DNA"/>
</dbReference>
<organism evidence="1 2">
    <name type="scientific">Mycolicibacillus koreensis</name>
    <dbReference type="NCBI Taxonomy" id="1069220"/>
    <lineage>
        <taxon>Bacteria</taxon>
        <taxon>Bacillati</taxon>
        <taxon>Actinomycetota</taxon>
        <taxon>Actinomycetes</taxon>
        <taxon>Mycobacteriales</taxon>
        <taxon>Mycobacteriaceae</taxon>
        <taxon>Mycolicibacillus</taxon>
    </lineage>
</organism>
<proteinExistence type="predicted"/>
<dbReference type="RefSeq" id="WP_085302702.1">
    <property type="nucleotide sequence ID" value="NZ_AP022594.1"/>
</dbReference>
<protein>
    <submittedName>
        <fullName evidence="1">Uncharacterized protein</fullName>
    </submittedName>
</protein>
<name>A0AA91PG15_9MYCO</name>
<gene>
    <name evidence="1" type="ORF">B8W67_05545</name>
</gene>
<dbReference type="AlphaFoldDB" id="A0AA91PG15"/>